<dbReference type="EMBL" id="AM431263">
    <property type="protein sequence ID" value="CAN82411.1"/>
    <property type="molecule type" value="Genomic_DNA"/>
</dbReference>
<name>A5AP79_VITVI</name>
<proteinExistence type="predicted"/>
<protein>
    <submittedName>
        <fullName evidence="1">Uncharacterized protein</fullName>
    </submittedName>
</protein>
<accession>A5AP79</accession>
<organism evidence="1">
    <name type="scientific">Vitis vinifera</name>
    <name type="common">Grape</name>
    <dbReference type="NCBI Taxonomy" id="29760"/>
    <lineage>
        <taxon>Eukaryota</taxon>
        <taxon>Viridiplantae</taxon>
        <taxon>Streptophyta</taxon>
        <taxon>Embryophyta</taxon>
        <taxon>Tracheophyta</taxon>
        <taxon>Spermatophyta</taxon>
        <taxon>Magnoliopsida</taxon>
        <taxon>eudicotyledons</taxon>
        <taxon>Gunneridae</taxon>
        <taxon>Pentapetalae</taxon>
        <taxon>rosids</taxon>
        <taxon>Vitales</taxon>
        <taxon>Vitaceae</taxon>
        <taxon>Viteae</taxon>
        <taxon>Vitis</taxon>
    </lineage>
</organism>
<gene>
    <name evidence="1" type="ORF">VITISV_039148</name>
</gene>
<evidence type="ECO:0000313" key="1">
    <source>
        <dbReference type="EMBL" id="CAN82411.1"/>
    </source>
</evidence>
<reference evidence="1" key="1">
    <citation type="journal article" date="2007" name="PLoS ONE">
        <title>The first genome sequence of an elite grapevine cultivar (Pinot noir Vitis vinifera L.): coping with a highly heterozygous genome.</title>
        <authorList>
            <person name="Velasco R."/>
            <person name="Zharkikh A."/>
            <person name="Troggio M."/>
            <person name="Cartwright D.A."/>
            <person name="Cestaro A."/>
            <person name="Pruss D."/>
            <person name="Pindo M."/>
            <person name="FitzGerald L.M."/>
            <person name="Vezzulli S."/>
            <person name="Reid J."/>
            <person name="Malacarne G."/>
            <person name="Iliev D."/>
            <person name="Coppola G."/>
            <person name="Wardell B."/>
            <person name="Micheletti D."/>
            <person name="Macalma T."/>
            <person name="Facci M."/>
            <person name="Mitchell J.T."/>
            <person name="Perazzolli M."/>
            <person name="Eldredge G."/>
            <person name="Gatto P."/>
            <person name="Oyzerski R."/>
            <person name="Moretto M."/>
            <person name="Gutin N."/>
            <person name="Stefanini M."/>
            <person name="Chen Y."/>
            <person name="Segala C."/>
            <person name="Davenport C."/>
            <person name="Dematte L."/>
            <person name="Mraz A."/>
            <person name="Battilana J."/>
            <person name="Stormo K."/>
            <person name="Costa F."/>
            <person name="Tao Q."/>
            <person name="Si-Ammour A."/>
            <person name="Harkins T."/>
            <person name="Lackey A."/>
            <person name="Perbost C."/>
            <person name="Taillon B."/>
            <person name="Stella A."/>
            <person name="Solovyev V."/>
            <person name="Fawcett J.A."/>
            <person name="Sterck L."/>
            <person name="Vandepoele K."/>
            <person name="Grando S.M."/>
            <person name="Toppo S."/>
            <person name="Moser C."/>
            <person name="Lanchbury J."/>
            <person name="Bogden R."/>
            <person name="Skolnick M."/>
            <person name="Sgaramella V."/>
            <person name="Bhatnagar S.K."/>
            <person name="Fontana P."/>
            <person name="Gutin A."/>
            <person name="Van de Peer Y."/>
            <person name="Salamini F."/>
            <person name="Viola R."/>
        </authorList>
    </citation>
    <scope>NUCLEOTIDE SEQUENCE</scope>
</reference>
<sequence length="181" mass="20551">MRRFTKVIDDLQLRDLPLLGGSFTWSGGLNNKALSRWGLYLLRRRLPRKLSRVEFPNGLLWRKQAGDTSLREVWLKEGDRNTSFLHKMANAHRRNTLAKVKINGVSLTEEANIKVGIFQAFQILDKSKGLEPQYKGHELRSLSIQDATKLEEPFVKEAVFNALSALNGGKAPRLNGFSMAF</sequence>
<dbReference type="AlphaFoldDB" id="A5AP79"/>